<dbReference type="CDD" id="cd07247">
    <property type="entry name" value="SgaA_N_like"/>
    <property type="match status" value="2"/>
</dbReference>
<dbReference type="EMBL" id="BAAAHG010000001">
    <property type="protein sequence ID" value="GAA0901626.1"/>
    <property type="molecule type" value="Genomic_DNA"/>
</dbReference>
<name>A0ABP3YRM3_9ACTN</name>
<protein>
    <submittedName>
        <fullName evidence="2">VOC family protein</fullName>
    </submittedName>
</protein>
<dbReference type="InterPro" id="IPR029068">
    <property type="entry name" value="Glyas_Bleomycin-R_OHBP_Dase"/>
</dbReference>
<proteinExistence type="predicted"/>
<dbReference type="Pfam" id="PF18029">
    <property type="entry name" value="Glyoxalase_6"/>
    <property type="match status" value="1"/>
</dbReference>
<accession>A0ABP3YRM3</accession>
<comment type="caution">
    <text evidence="2">The sequence shown here is derived from an EMBL/GenBank/DDBJ whole genome shotgun (WGS) entry which is preliminary data.</text>
</comment>
<dbReference type="RefSeq" id="WP_344045725.1">
    <property type="nucleotide sequence ID" value="NZ_BAAAHG010000001.1"/>
</dbReference>
<dbReference type="InterPro" id="IPR041581">
    <property type="entry name" value="Glyoxalase_6"/>
</dbReference>
<evidence type="ECO:0000259" key="1">
    <source>
        <dbReference type="PROSITE" id="PS51819"/>
    </source>
</evidence>
<dbReference type="PANTHER" id="PTHR33993">
    <property type="entry name" value="GLYOXALASE-RELATED"/>
    <property type="match status" value="1"/>
</dbReference>
<dbReference type="PANTHER" id="PTHR33993:SF14">
    <property type="entry name" value="GB|AAF24581.1"/>
    <property type="match status" value="1"/>
</dbReference>
<feature type="domain" description="VOC" evidence="1">
    <location>
        <begin position="150"/>
        <end position="265"/>
    </location>
</feature>
<gene>
    <name evidence="2" type="ORF">GCM10009549_02690</name>
</gene>
<evidence type="ECO:0000313" key="3">
    <source>
        <dbReference type="Proteomes" id="UP001501005"/>
    </source>
</evidence>
<dbReference type="PROSITE" id="PS51819">
    <property type="entry name" value="VOC"/>
    <property type="match status" value="2"/>
</dbReference>
<dbReference type="InterPro" id="IPR052164">
    <property type="entry name" value="Anthracycline_SecMetBiosynth"/>
</dbReference>
<dbReference type="InterPro" id="IPR037523">
    <property type="entry name" value="VOC_core"/>
</dbReference>
<evidence type="ECO:0000313" key="2">
    <source>
        <dbReference type="EMBL" id="GAA0901626.1"/>
    </source>
</evidence>
<dbReference type="SUPFAM" id="SSF54593">
    <property type="entry name" value="Glyoxalase/Bleomycin resistance protein/Dihydroxybiphenyl dioxygenase"/>
    <property type="match status" value="2"/>
</dbReference>
<keyword evidence="3" id="KW-1185">Reference proteome</keyword>
<reference evidence="3" key="1">
    <citation type="journal article" date="2019" name="Int. J. Syst. Evol. Microbiol.">
        <title>The Global Catalogue of Microorganisms (GCM) 10K type strain sequencing project: providing services to taxonomists for standard genome sequencing and annotation.</title>
        <authorList>
            <consortium name="The Broad Institute Genomics Platform"/>
            <consortium name="The Broad Institute Genome Sequencing Center for Infectious Disease"/>
            <person name="Wu L."/>
            <person name="Ma J."/>
        </authorList>
    </citation>
    <scope>NUCLEOTIDE SEQUENCE [LARGE SCALE GENOMIC DNA]</scope>
    <source>
        <strain evidence="3">JCM 10673</strain>
    </source>
</reference>
<feature type="domain" description="VOC" evidence="1">
    <location>
        <begin position="22"/>
        <end position="136"/>
    </location>
</feature>
<sequence>MTEAPEPAGPDGRALTRCAPGTPCWVSLMTHDLTTAQTFYAALFGWELRPSPRRPGLGARALLDGHEVADIGHLPPDGHLPAAWTPHLASDDVDLTAETVRLRCGTIGVGPLDTDGSGRLLIGSDPSGAVFGVRQTSAYLGSGITGVPGAPVWHELVTWETEGAVAFYEALFGYEGKATSADGPDRVTLHLDGRPVAGVHGAGRALLRDRGPHWLTYFQVADMDGALEQLTGLGGRVLTPAHDSAHGRAATVTDPEGARFALIQDPR</sequence>
<organism evidence="2 3">
    <name type="scientific">Streptomyces thermoalcalitolerans</name>
    <dbReference type="NCBI Taxonomy" id="65605"/>
    <lineage>
        <taxon>Bacteria</taxon>
        <taxon>Bacillati</taxon>
        <taxon>Actinomycetota</taxon>
        <taxon>Actinomycetes</taxon>
        <taxon>Kitasatosporales</taxon>
        <taxon>Streptomycetaceae</taxon>
        <taxon>Streptomyces</taxon>
    </lineage>
</organism>
<dbReference type="Gene3D" id="3.10.180.10">
    <property type="entry name" value="2,3-Dihydroxybiphenyl 1,2-Dioxygenase, domain 1"/>
    <property type="match status" value="2"/>
</dbReference>
<dbReference type="Proteomes" id="UP001501005">
    <property type="component" value="Unassembled WGS sequence"/>
</dbReference>